<dbReference type="WBParaSite" id="ES5_v2.g27190.t1">
    <property type="protein sequence ID" value="ES5_v2.g27190.t1"/>
    <property type="gene ID" value="ES5_v2.g27190"/>
</dbReference>
<reference evidence="2" key="1">
    <citation type="submission" date="2022-11" db="UniProtKB">
        <authorList>
            <consortium name="WormBaseParasite"/>
        </authorList>
    </citation>
    <scope>IDENTIFICATION</scope>
</reference>
<accession>A0AC34GC03</accession>
<evidence type="ECO:0000313" key="1">
    <source>
        <dbReference type="Proteomes" id="UP000887579"/>
    </source>
</evidence>
<protein>
    <submittedName>
        <fullName evidence="2">TNFR-Cys domain-containing protein</fullName>
    </submittedName>
</protein>
<organism evidence="1 2">
    <name type="scientific">Panagrolaimus sp. ES5</name>
    <dbReference type="NCBI Taxonomy" id="591445"/>
    <lineage>
        <taxon>Eukaryota</taxon>
        <taxon>Metazoa</taxon>
        <taxon>Ecdysozoa</taxon>
        <taxon>Nematoda</taxon>
        <taxon>Chromadorea</taxon>
        <taxon>Rhabditida</taxon>
        <taxon>Tylenchina</taxon>
        <taxon>Panagrolaimomorpha</taxon>
        <taxon>Panagrolaimoidea</taxon>
        <taxon>Panagrolaimidae</taxon>
        <taxon>Panagrolaimus</taxon>
    </lineage>
</organism>
<proteinExistence type="predicted"/>
<evidence type="ECO:0000313" key="2">
    <source>
        <dbReference type="WBParaSite" id="ES5_v2.g27190.t1"/>
    </source>
</evidence>
<dbReference type="Proteomes" id="UP000887579">
    <property type="component" value="Unplaced"/>
</dbReference>
<name>A0AC34GC03_9BILA</name>
<sequence length="237" mass="26962">MSQSYSNCGYKKYRNTINGECEPCHLTCKQCDGASPWNCRECDSSKFKCIREYGISCEISREICLAKTTTTTTTSTTPFFRRPVEASSTFFNNGYNLVVIFAAVVIIIGGIFIFRHYKCSKKSKVTKKSRLGSNIGEAQKEQILDEKRPERVPTLLHTEDLKSSNNPTKQNVEESVVINNEFSVETFDNEKLDWDKRVEIGAGSFGKVWKCPYRDNDGCYYVAVKEAKKQKSNVKFP</sequence>